<dbReference type="Proteomes" id="UP001530315">
    <property type="component" value="Unassembled WGS sequence"/>
</dbReference>
<sequence>MSDSEEADKPQRRMVVIIITPKAGVDALTLYDKIKSEVKSEEEYALEWQETCEVKDGQIYTSFTIGELADFHDEVMYVLDTMEDEVAKTHITFQSVME</sequence>
<accession>A0ABD3QQM4</accession>
<comment type="caution">
    <text evidence="1">The sequence shown here is derived from an EMBL/GenBank/DDBJ whole genome shotgun (WGS) entry which is preliminary data.</text>
</comment>
<dbReference type="AlphaFoldDB" id="A0ABD3QQM4"/>
<dbReference type="EMBL" id="JALLAZ020000137">
    <property type="protein sequence ID" value="KAL3802722.1"/>
    <property type="molecule type" value="Genomic_DNA"/>
</dbReference>
<protein>
    <submittedName>
        <fullName evidence="1">Uncharacterized protein</fullName>
    </submittedName>
</protein>
<evidence type="ECO:0000313" key="2">
    <source>
        <dbReference type="Proteomes" id="UP001530315"/>
    </source>
</evidence>
<organism evidence="1 2">
    <name type="scientific">Stephanodiscus triporus</name>
    <dbReference type="NCBI Taxonomy" id="2934178"/>
    <lineage>
        <taxon>Eukaryota</taxon>
        <taxon>Sar</taxon>
        <taxon>Stramenopiles</taxon>
        <taxon>Ochrophyta</taxon>
        <taxon>Bacillariophyta</taxon>
        <taxon>Coscinodiscophyceae</taxon>
        <taxon>Thalassiosirophycidae</taxon>
        <taxon>Stephanodiscales</taxon>
        <taxon>Stephanodiscaceae</taxon>
        <taxon>Stephanodiscus</taxon>
    </lineage>
</organism>
<proteinExistence type="predicted"/>
<evidence type="ECO:0000313" key="1">
    <source>
        <dbReference type="EMBL" id="KAL3802722.1"/>
    </source>
</evidence>
<gene>
    <name evidence="1" type="ORF">ACHAW5_000974</name>
</gene>
<keyword evidence="2" id="KW-1185">Reference proteome</keyword>
<reference evidence="1 2" key="1">
    <citation type="submission" date="2024-10" db="EMBL/GenBank/DDBJ databases">
        <title>Updated reference genomes for cyclostephanoid diatoms.</title>
        <authorList>
            <person name="Roberts W.R."/>
            <person name="Alverson A.J."/>
        </authorList>
    </citation>
    <scope>NUCLEOTIDE SEQUENCE [LARGE SCALE GENOMIC DNA]</scope>
    <source>
        <strain evidence="1 2">AJA276-08</strain>
    </source>
</reference>
<name>A0ABD3QQM4_9STRA</name>